<dbReference type="AlphaFoldDB" id="A0A124FU09"/>
<evidence type="ECO:0000313" key="2">
    <source>
        <dbReference type="Proteomes" id="UP000053469"/>
    </source>
</evidence>
<name>A0A124FU09_9BACT</name>
<dbReference type="EMBL" id="LGGI01000040">
    <property type="protein sequence ID" value="KUK67106.1"/>
    <property type="molecule type" value="Genomic_DNA"/>
</dbReference>
<proteinExistence type="predicted"/>
<accession>A0A124FU09</accession>
<reference evidence="2" key="1">
    <citation type="journal article" date="2015" name="MBio">
        <title>Genome-Resolved Metagenomic Analysis Reveals Roles for Candidate Phyla and Other Microbial Community Members in Biogeochemical Transformations in Oil Reservoirs.</title>
        <authorList>
            <person name="Hu P."/>
            <person name="Tom L."/>
            <person name="Singh A."/>
            <person name="Thomas B.C."/>
            <person name="Baker B.J."/>
            <person name="Piceno Y.M."/>
            <person name="Andersen G.L."/>
            <person name="Banfield J.F."/>
        </authorList>
    </citation>
    <scope>NUCLEOTIDE SEQUENCE [LARGE SCALE GENOMIC DNA]</scope>
</reference>
<evidence type="ECO:0000313" key="1">
    <source>
        <dbReference type="EMBL" id="KUK67106.1"/>
    </source>
</evidence>
<dbReference type="Proteomes" id="UP000053469">
    <property type="component" value="Unassembled WGS sequence"/>
</dbReference>
<sequence length="37" mass="4506">MQMKEKKLSEKEKEFLKNVFDRTMSQYKEAIIKLQNA</sequence>
<comment type="caution">
    <text evidence="1">The sequence shown here is derived from an EMBL/GenBank/DDBJ whole genome shotgun (WGS) entry which is preliminary data.</text>
</comment>
<gene>
    <name evidence="1" type="ORF">XD87_0325</name>
</gene>
<organism evidence="1 2">
    <name type="scientific">candidate division WS6 bacterium 36_33</name>
    <dbReference type="NCBI Taxonomy" id="1641388"/>
    <lineage>
        <taxon>Bacteria</taxon>
        <taxon>Candidatus Dojkabacteria</taxon>
    </lineage>
</organism>
<protein>
    <submittedName>
        <fullName evidence="1">Uncharacterized protein</fullName>
    </submittedName>
</protein>